<evidence type="ECO:0000313" key="2">
    <source>
        <dbReference type="Proteomes" id="UP000265798"/>
    </source>
</evidence>
<dbReference type="Gene3D" id="3.30.2310.20">
    <property type="entry name" value="RelE-like"/>
    <property type="match status" value="1"/>
</dbReference>
<dbReference type="AlphaFoldDB" id="A0A396Z8P4"/>
<sequence>MEVLKGDRKGKYSIRFKDQWRICFLRKDKGPHEVQIVLSLTF</sequence>
<dbReference type="OrthoDB" id="9801102at2"/>
<organism evidence="1 2">
    <name type="scientific">Leptospira stimsonii</name>
    <dbReference type="NCBI Taxonomy" id="2202203"/>
    <lineage>
        <taxon>Bacteria</taxon>
        <taxon>Pseudomonadati</taxon>
        <taxon>Spirochaetota</taxon>
        <taxon>Spirochaetia</taxon>
        <taxon>Leptospirales</taxon>
        <taxon>Leptospiraceae</taxon>
        <taxon>Leptospira</taxon>
    </lineage>
</organism>
<accession>A0A396Z8P4</accession>
<reference evidence="2" key="1">
    <citation type="submission" date="2018-05" db="EMBL/GenBank/DDBJ databases">
        <title>Leptospira yasudae sp. nov. and Leptospira stimsonii sp. nov., two pathogenic species of the genus Leptospira isolated from environmental sources.</title>
        <authorList>
            <person name="Casanovas-Massana A."/>
            <person name="Hamond C."/>
            <person name="Santos L.A."/>
            <person name="Hacker K.P."/>
            <person name="Balassiano I."/>
            <person name="Medeiros M.A."/>
            <person name="Reis M.G."/>
            <person name="Ko A.I."/>
            <person name="Wunder E.A."/>
        </authorList>
    </citation>
    <scope>NUCLEOTIDE SEQUENCE [LARGE SCALE GENOMIC DNA]</scope>
    <source>
        <strain evidence="2">Yale</strain>
    </source>
</reference>
<name>A0A396Z8P4_9LEPT</name>
<proteinExistence type="predicted"/>
<dbReference type="InterPro" id="IPR035093">
    <property type="entry name" value="RelE/ParE_toxin_dom_sf"/>
</dbReference>
<dbReference type="Proteomes" id="UP000265798">
    <property type="component" value="Unassembled WGS sequence"/>
</dbReference>
<dbReference type="SUPFAM" id="SSF143011">
    <property type="entry name" value="RelE-like"/>
    <property type="match status" value="1"/>
</dbReference>
<comment type="caution">
    <text evidence="1">The sequence shown here is derived from an EMBL/GenBank/DDBJ whole genome shotgun (WGS) entry which is preliminary data.</text>
</comment>
<gene>
    <name evidence="1" type="ORF">DLM75_14065</name>
</gene>
<dbReference type="EMBL" id="QHCT01000003">
    <property type="protein sequence ID" value="RHX90046.1"/>
    <property type="molecule type" value="Genomic_DNA"/>
</dbReference>
<evidence type="ECO:0000313" key="1">
    <source>
        <dbReference type="EMBL" id="RHX90046.1"/>
    </source>
</evidence>
<protein>
    <submittedName>
        <fullName evidence="1">Uncharacterized protein</fullName>
    </submittedName>
</protein>